<keyword evidence="5 7" id="KW-0597">Phosphoprotein</keyword>
<dbReference type="NCBIfam" id="NF001965">
    <property type="entry name" value="PRK00742.1"/>
    <property type="match status" value="1"/>
</dbReference>
<organism evidence="10 11">
    <name type="scientific">Methanocella arvoryzae (strain DSM 22066 / NBRC 105507 / MRE50)</name>
    <dbReference type="NCBI Taxonomy" id="351160"/>
    <lineage>
        <taxon>Archaea</taxon>
        <taxon>Methanobacteriati</taxon>
        <taxon>Methanobacteriota</taxon>
        <taxon>Stenosarchaea group</taxon>
        <taxon>Methanomicrobia</taxon>
        <taxon>Methanocellales</taxon>
        <taxon>Methanocellaceae</taxon>
        <taxon>Methanocella</taxon>
    </lineage>
</organism>
<feature type="active site" evidence="5 6">
    <location>
        <position position="290"/>
    </location>
</feature>
<protein>
    <recommendedName>
        <fullName evidence="5">Protein-glutamate methylesterase/protein-glutamine glutaminase</fullName>
        <ecNumber evidence="5">3.1.1.61</ecNumber>
        <ecNumber evidence="5">3.5.1.44</ecNumber>
    </recommendedName>
</protein>
<dbReference type="PIRSF" id="PIRSF000876">
    <property type="entry name" value="RR_chemtxs_CheB"/>
    <property type="match status" value="1"/>
</dbReference>
<evidence type="ECO:0000256" key="7">
    <source>
        <dbReference type="PROSITE-ProRule" id="PRU00169"/>
    </source>
</evidence>
<dbReference type="SUPFAM" id="SSF52172">
    <property type="entry name" value="CheY-like"/>
    <property type="match status" value="1"/>
</dbReference>
<comment type="subcellular location">
    <subcellularLocation>
        <location evidence="5">Cytoplasm</location>
    </subcellularLocation>
</comment>
<dbReference type="RefSeq" id="WP_012036994.1">
    <property type="nucleotide sequence ID" value="NC_009464.1"/>
</dbReference>
<dbReference type="AlphaFoldDB" id="Q0W7Z3"/>
<evidence type="ECO:0000256" key="2">
    <source>
        <dbReference type="ARBA" id="ARBA00022500"/>
    </source>
</evidence>
<evidence type="ECO:0000313" key="11">
    <source>
        <dbReference type="Proteomes" id="UP000000663"/>
    </source>
</evidence>
<feature type="modified residue" description="4-aspartylphosphate" evidence="5 7">
    <location>
        <position position="56"/>
    </location>
</feature>
<feature type="domain" description="CheB-type methylesterase" evidence="9">
    <location>
        <begin position="156"/>
        <end position="348"/>
    </location>
</feature>
<keyword evidence="11" id="KW-1185">Reference proteome</keyword>
<gene>
    <name evidence="5 10" type="primary">cheB</name>
    <name evidence="10" type="ORF">LRC570</name>
</gene>
<dbReference type="PANTHER" id="PTHR42872:SF6">
    <property type="entry name" value="PROTEIN-GLUTAMATE METHYLESTERASE_PROTEIN-GLUTAMINE GLUTAMINASE"/>
    <property type="match status" value="1"/>
</dbReference>
<comment type="PTM">
    <text evidence="5">Phosphorylated by CheA. Phosphorylation of the N-terminal regulatory domain activates the methylesterase activity.</text>
</comment>
<dbReference type="EC" id="3.5.1.44" evidence="5"/>
<dbReference type="CDD" id="cd17541">
    <property type="entry name" value="REC_CheB-like"/>
    <property type="match status" value="1"/>
</dbReference>
<dbReference type="EC" id="3.1.1.61" evidence="5"/>
<dbReference type="GeneID" id="5143855"/>
<dbReference type="SMART" id="SM00448">
    <property type="entry name" value="REC"/>
    <property type="match status" value="1"/>
</dbReference>
<evidence type="ECO:0000256" key="1">
    <source>
        <dbReference type="ARBA" id="ARBA00022490"/>
    </source>
</evidence>
<feature type="active site" evidence="5 6">
    <location>
        <position position="195"/>
    </location>
</feature>
<comment type="catalytic activity">
    <reaction evidence="5">
        <text>L-glutaminyl-[protein] + H2O = L-glutamyl-[protein] + NH4(+)</text>
        <dbReference type="Rhea" id="RHEA:16441"/>
        <dbReference type="Rhea" id="RHEA-COMP:10207"/>
        <dbReference type="Rhea" id="RHEA-COMP:10208"/>
        <dbReference type="ChEBI" id="CHEBI:15377"/>
        <dbReference type="ChEBI" id="CHEBI:28938"/>
        <dbReference type="ChEBI" id="CHEBI:29973"/>
        <dbReference type="ChEBI" id="CHEBI:30011"/>
        <dbReference type="EC" id="3.5.1.44"/>
    </reaction>
</comment>
<dbReference type="CDD" id="cd16432">
    <property type="entry name" value="CheB_Rec"/>
    <property type="match status" value="1"/>
</dbReference>
<evidence type="ECO:0000256" key="5">
    <source>
        <dbReference type="HAMAP-Rule" id="MF_00099"/>
    </source>
</evidence>
<dbReference type="InterPro" id="IPR035909">
    <property type="entry name" value="CheB_C"/>
</dbReference>
<sequence length="348" mass="37200">MLLIRVLVVDDSILMRTILTDVINVPGEITVVGTARNGLEGVEMAKKLSPDVITMDVEMPKMDGITAVRAIMKEKPTPVIMLSAMTQQGARETMSALSAGAFDFVPKPSGSISLDIDKVREPLLEKIRAACRVDRDKLRCLTGDLPEKAKPMKANAVKARKLVVIGSSTGGPGALERVLTRLPGDLKAGILVVQHMPAGFTRSLADRLNRISEIDIKEAEEGDAILEGRALIAPGNYHMLIRKGLSHLITLNQEPPVHAVRPAADVTMKSATKAFGDQIVGVILTGMGSDGAFGLKDIKDHGGRTIACDQKTSVIFGMPRAAIELGCVDRVAPLGDIANEIVDMVKGY</sequence>
<dbReference type="Proteomes" id="UP000000663">
    <property type="component" value="Chromosome"/>
</dbReference>
<dbReference type="HAMAP" id="MF_00099">
    <property type="entry name" value="CheB_chemtxs"/>
    <property type="match status" value="1"/>
</dbReference>
<dbReference type="InterPro" id="IPR001789">
    <property type="entry name" value="Sig_transdc_resp-reg_receiver"/>
</dbReference>
<dbReference type="GO" id="GO:0005737">
    <property type="term" value="C:cytoplasm"/>
    <property type="evidence" value="ECO:0007669"/>
    <property type="project" value="UniProtKB-SubCell"/>
</dbReference>
<evidence type="ECO:0000256" key="6">
    <source>
        <dbReference type="PROSITE-ProRule" id="PRU00050"/>
    </source>
</evidence>
<dbReference type="InterPro" id="IPR008248">
    <property type="entry name" value="CheB-like"/>
</dbReference>
<feature type="domain" description="Response regulatory" evidence="8">
    <location>
        <begin position="5"/>
        <end position="122"/>
    </location>
</feature>
<feature type="active site" evidence="5 6">
    <location>
        <position position="168"/>
    </location>
</feature>
<evidence type="ECO:0000256" key="3">
    <source>
        <dbReference type="ARBA" id="ARBA00022801"/>
    </source>
</evidence>
<reference evidence="10 11" key="1">
    <citation type="journal article" date="2006" name="Science">
        <title>Genome of rice cluster I archaea -- the key methane producers in the rice rhizosphere.</title>
        <authorList>
            <person name="Erkel C."/>
            <person name="Kube M."/>
            <person name="Reinhardt R."/>
            <person name="Liesack W."/>
        </authorList>
    </citation>
    <scope>NUCLEOTIDE SEQUENCE [LARGE SCALE GENOMIC DNA]</scope>
    <source>
        <strain evidence="11">DSM 22066 / NBRC 105507 / MRE50</strain>
    </source>
</reference>
<evidence type="ECO:0000256" key="4">
    <source>
        <dbReference type="ARBA" id="ARBA00048267"/>
    </source>
</evidence>
<dbReference type="GO" id="GO:0050568">
    <property type="term" value="F:protein-glutamine glutaminase activity"/>
    <property type="evidence" value="ECO:0007669"/>
    <property type="project" value="UniProtKB-UniRule"/>
</dbReference>
<dbReference type="PANTHER" id="PTHR42872">
    <property type="entry name" value="PROTEIN-GLUTAMATE METHYLESTERASE/PROTEIN-GLUTAMINE GLUTAMINASE"/>
    <property type="match status" value="1"/>
</dbReference>
<dbReference type="STRING" id="351160.LRC570"/>
<name>Q0W7Z3_METAR</name>
<evidence type="ECO:0000313" key="10">
    <source>
        <dbReference type="EMBL" id="CAJ35500.1"/>
    </source>
</evidence>
<dbReference type="Pfam" id="PF01339">
    <property type="entry name" value="CheB_methylest"/>
    <property type="match status" value="1"/>
</dbReference>
<proteinExistence type="inferred from homology"/>
<evidence type="ECO:0000259" key="8">
    <source>
        <dbReference type="PROSITE" id="PS50110"/>
    </source>
</evidence>
<comment type="similarity">
    <text evidence="5">Belongs to the CheB family.</text>
</comment>
<comment type="function">
    <text evidence="5">Involved in chemotaxis. Part of a chemotaxis signal transduction system that modulates chemotaxis in response to various stimuli. Catalyzes the demethylation of specific methylglutamate residues introduced into the chemoreceptors (methyl-accepting chemotaxis proteins or MCP) by CheR. Also mediates the irreversible deamidation of specific glutamine residues to glutamic acid.</text>
</comment>
<dbReference type="Pfam" id="PF00072">
    <property type="entry name" value="Response_reg"/>
    <property type="match status" value="1"/>
</dbReference>
<dbReference type="InterPro" id="IPR000673">
    <property type="entry name" value="Sig_transdc_resp-reg_Me-estase"/>
</dbReference>
<keyword evidence="2 5" id="KW-0145">Chemotaxis</keyword>
<dbReference type="GO" id="GO:0006935">
    <property type="term" value="P:chemotaxis"/>
    <property type="evidence" value="ECO:0007669"/>
    <property type="project" value="UniProtKB-UniRule"/>
</dbReference>
<dbReference type="NCBIfam" id="NF009206">
    <property type="entry name" value="PRK12555.1"/>
    <property type="match status" value="1"/>
</dbReference>
<dbReference type="KEGG" id="rci:LRC570"/>
<dbReference type="PROSITE" id="PS50110">
    <property type="entry name" value="RESPONSE_REGULATORY"/>
    <property type="match status" value="1"/>
</dbReference>
<dbReference type="EMBL" id="AM114193">
    <property type="protein sequence ID" value="CAJ35500.1"/>
    <property type="molecule type" value="Genomic_DNA"/>
</dbReference>
<dbReference type="GO" id="GO:0008984">
    <property type="term" value="F:protein-glutamate methylesterase activity"/>
    <property type="evidence" value="ECO:0007669"/>
    <property type="project" value="UniProtKB-UniRule"/>
</dbReference>
<keyword evidence="1 5" id="KW-0963">Cytoplasm</keyword>
<dbReference type="eggNOG" id="arCOG02382">
    <property type="taxonomic scope" value="Archaea"/>
</dbReference>
<dbReference type="Gene3D" id="3.40.50.180">
    <property type="entry name" value="Methylesterase CheB, C-terminal domain"/>
    <property type="match status" value="1"/>
</dbReference>
<dbReference type="InterPro" id="IPR011006">
    <property type="entry name" value="CheY-like_superfamily"/>
</dbReference>
<dbReference type="SUPFAM" id="SSF52738">
    <property type="entry name" value="Methylesterase CheB, C-terminal domain"/>
    <property type="match status" value="1"/>
</dbReference>
<dbReference type="Gene3D" id="3.40.50.2300">
    <property type="match status" value="1"/>
</dbReference>
<dbReference type="PROSITE" id="PS50122">
    <property type="entry name" value="CHEB"/>
    <property type="match status" value="1"/>
</dbReference>
<dbReference type="GO" id="GO:0000156">
    <property type="term" value="F:phosphorelay response regulator activity"/>
    <property type="evidence" value="ECO:0007669"/>
    <property type="project" value="InterPro"/>
</dbReference>
<comment type="domain">
    <text evidence="5">Contains a C-terminal catalytic domain, and an N-terminal region which modulates catalytic activity.</text>
</comment>
<dbReference type="PATRIC" id="fig|351160.9.peg.2736"/>
<keyword evidence="3 5" id="KW-0378">Hydrolase</keyword>
<accession>Q0W7Z3</accession>
<evidence type="ECO:0000259" key="9">
    <source>
        <dbReference type="PROSITE" id="PS50122"/>
    </source>
</evidence>
<comment type="catalytic activity">
    <reaction evidence="4 5">
        <text>[protein]-L-glutamate 5-O-methyl ester + H2O = L-glutamyl-[protein] + methanol + H(+)</text>
        <dbReference type="Rhea" id="RHEA:23236"/>
        <dbReference type="Rhea" id="RHEA-COMP:10208"/>
        <dbReference type="Rhea" id="RHEA-COMP:10311"/>
        <dbReference type="ChEBI" id="CHEBI:15377"/>
        <dbReference type="ChEBI" id="CHEBI:15378"/>
        <dbReference type="ChEBI" id="CHEBI:17790"/>
        <dbReference type="ChEBI" id="CHEBI:29973"/>
        <dbReference type="ChEBI" id="CHEBI:82795"/>
        <dbReference type="EC" id="3.1.1.61"/>
    </reaction>
</comment>